<proteinExistence type="predicted"/>
<dbReference type="GO" id="GO:0016787">
    <property type="term" value="F:hydrolase activity"/>
    <property type="evidence" value="ECO:0007669"/>
    <property type="project" value="UniProtKB-KW"/>
</dbReference>
<evidence type="ECO:0000313" key="1">
    <source>
        <dbReference type="EMBL" id="ARJ07500.1"/>
    </source>
</evidence>
<sequence>MQILSERRLDGDLLERSLLVGDVPGILWMPPLDPSGSAPLILLGHPGGLDAQHPRLIARARRSAQDGFASAALELPGSGSRPRLSALEEARAELRTALGAREPVADATVDRLVLPLVDAAVPECRAALDALSALPGLGGPVGYSGGIISLGVRLALADPRIAAAVLFAGSWIPRVILEEARAMRIPIHMLLQWDDVDNPRQAALDLFDAFGSPEKSLAANLGGHTGVPAYAGDEAARFLARHLGVASSRAA</sequence>
<dbReference type="STRING" id="1619308.B5808_18920"/>
<protein>
    <submittedName>
        <fullName evidence="1">Alpha/beta hydrolase</fullName>
    </submittedName>
</protein>
<dbReference type="SUPFAM" id="SSF53474">
    <property type="entry name" value="alpha/beta-Hydrolases"/>
    <property type="match status" value="1"/>
</dbReference>
<dbReference type="KEGG" id="cphy:B5808_18920"/>
<name>A0A1X9LZK3_9MICO</name>
<keyword evidence="2" id="KW-1185">Reference proteome</keyword>
<organism evidence="1 2">
    <name type="scientific">Cnuibacter physcomitrellae</name>
    <dbReference type="NCBI Taxonomy" id="1619308"/>
    <lineage>
        <taxon>Bacteria</taxon>
        <taxon>Bacillati</taxon>
        <taxon>Actinomycetota</taxon>
        <taxon>Actinomycetes</taxon>
        <taxon>Micrococcales</taxon>
        <taxon>Microbacteriaceae</taxon>
        <taxon>Cnuibacter</taxon>
    </lineage>
</organism>
<reference evidence="1 2" key="1">
    <citation type="submission" date="2017-04" db="EMBL/GenBank/DDBJ databases">
        <authorList>
            <person name="Afonso C.L."/>
            <person name="Miller P.J."/>
            <person name="Scott M.A."/>
            <person name="Spackman E."/>
            <person name="Goraichik I."/>
            <person name="Dimitrov K.M."/>
            <person name="Suarez D.L."/>
            <person name="Swayne D.E."/>
        </authorList>
    </citation>
    <scope>NUCLEOTIDE SEQUENCE [LARGE SCALE GENOMIC DNA]</scope>
    <source>
        <strain evidence="2">XA(T)</strain>
    </source>
</reference>
<dbReference type="EMBL" id="CP020715">
    <property type="protein sequence ID" value="ARJ07500.1"/>
    <property type="molecule type" value="Genomic_DNA"/>
</dbReference>
<dbReference type="AlphaFoldDB" id="A0A1X9LZK3"/>
<dbReference type="InterPro" id="IPR029058">
    <property type="entry name" value="AB_hydrolase_fold"/>
</dbReference>
<dbReference type="Gene3D" id="3.40.50.1820">
    <property type="entry name" value="alpha/beta hydrolase"/>
    <property type="match status" value="1"/>
</dbReference>
<keyword evidence="1" id="KW-0378">Hydrolase</keyword>
<accession>A0A1X9LZK3</accession>
<gene>
    <name evidence="1" type="ORF">B5808_18920</name>
</gene>
<dbReference type="Proteomes" id="UP000192775">
    <property type="component" value="Chromosome"/>
</dbReference>
<evidence type="ECO:0000313" key="2">
    <source>
        <dbReference type="Proteomes" id="UP000192775"/>
    </source>
</evidence>